<name>A0ABT2T5L1_9FIRM</name>
<comment type="caution">
    <text evidence="3">The sequence shown here is derived from an EMBL/GenBank/DDBJ whole genome shotgun (WGS) entry which is preliminary data.</text>
</comment>
<keyword evidence="2" id="KW-1133">Transmembrane helix</keyword>
<keyword evidence="4" id="KW-1185">Reference proteome</keyword>
<feature type="transmembrane region" description="Helical" evidence="2">
    <location>
        <begin position="122"/>
        <end position="141"/>
    </location>
</feature>
<proteinExistence type="predicted"/>
<reference evidence="3 4" key="1">
    <citation type="journal article" date="2021" name="ISME Commun">
        <title>Automated analysis of genomic sequences facilitates high-throughput and comprehensive description of bacteria.</title>
        <authorList>
            <person name="Hitch T.C.A."/>
        </authorList>
    </citation>
    <scope>NUCLEOTIDE SEQUENCE [LARGE SCALE GENOMIC DNA]</scope>
    <source>
        <strain evidence="3 4">Sanger_18</strain>
    </source>
</reference>
<evidence type="ECO:0000256" key="1">
    <source>
        <dbReference type="SAM" id="MobiDB-lite"/>
    </source>
</evidence>
<evidence type="ECO:0000313" key="3">
    <source>
        <dbReference type="EMBL" id="MCU6745549.1"/>
    </source>
</evidence>
<gene>
    <name evidence="3" type="ORF">OCV77_13815</name>
</gene>
<keyword evidence="2" id="KW-0812">Transmembrane</keyword>
<dbReference type="RefSeq" id="WP_262575577.1">
    <property type="nucleotide sequence ID" value="NZ_JAOQKJ010000013.1"/>
</dbReference>
<feature type="compositionally biased region" description="Basic and acidic residues" evidence="1">
    <location>
        <begin position="239"/>
        <end position="260"/>
    </location>
</feature>
<feature type="compositionally biased region" description="Basic and acidic residues" evidence="1">
    <location>
        <begin position="208"/>
        <end position="227"/>
    </location>
</feature>
<keyword evidence="2" id="KW-0472">Membrane</keyword>
<feature type="transmembrane region" description="Helical" evidence="2">
    <location>
        <begin position="14"/>
        <end position="37"/>
    </location>
</feature>
<accession>A0ABT2T5L1</accession>
<dbReference type="EMBL" id="JAOQKJ010000013">
    <property type="protein sequence ID" value="MCU6745549.1"/>
    <property type="molecule type" value="Genomic_DNA"/>
</dbReference>
<sequence length="278" mass="31079">MDNLYQAIKGLCKAVINLVVALLDLLAGIFNGIACLFEKLRPRASRQFHEIRENGGLKFSAFRQTSGEEKENKKVFGKNTGKGLDEEKIQSIRERLTEKVVSRDTYYQTYTKASYSSREHELIVLIAFLSLLSVILLLGMTEISGGSWLALTVVILLAALAACARIHFIRKKEQNDSLIRMILEEEFVEYKSAEQKSEAVEETEISEPESKADVEMKAAVTESERATEAIVDPIPEAEETAKDSEEKTVLETVEEAKPELDSGAEAEQESEIKQETDV</sequence>
<evidence type="ECO:0000313" key="4">
    <source>
        <dbReference type="Proteomes" id="UP001652432"/>
    </source>
</evidence>
<feature type="transmembrane region" description="Helical" evidence="2">
    <location>
        <begin position="147"/>
        <end position="168"/>
    </location>
</feature>
<dbReference type="Proteomes" id="UP001652432">
    <property type="component" value="Unassembled WGS sequence"/>
</dbReference>
<evidence type="ECO:0000256" key="2">
    <source>
        <dbReference type="SAM" id="Phobius"/>
    </source>
</evidence>
<protein>
    <submittedName>
        <fullName evidence="3">Uncharacterized protein</fullName>
    </submittedName>
</protein>
<feature type="region of interest" description="Disordered" evidence="1">
    <location>
        <begin position="197"/>
        <end position="278"/>
    </location>
</feature>
<organism evidence="3 4">
    <name type="scientific">Suilimivivens aceti</name>
    <dbReference type="NCBI Taxonomy" id="2981774"/>
    <lineage>
        <taxon>Bacteria</taxon>
        <taxon>Bacillati</taxon>
        <taxon>Bacillota</taxon>
        <taxon>Clostridia</taxon>
        <taxon>Lachnospirales</taxon>
        <taxon>Lachnospiraceae</taxon>
        <taxon>Suilimivivens</taxon>
    </lineage>
</organism>